<accession>A0AAD3SRB5</accession>
<dbReference type="Proteomes" id="UP001279734">
    <property type="component" value="Unassembled WGS sequence"/>
</dbReference>
<dbReference type="EMBL" id="BSYO01000014">
    <property type="protein sequence ID" value="GMH14961.1"/>
    <property type="molecule type" value="Genomic_DNA"/>
</dbReference>
<keyword evidence="2" id="KW-1185">Reference proteome</keyword>
<gene>
    <name evidence="1" type="ORF">Nepgr_016802</name>
</gene>
<reference evidence="1" key="1">
    <citation type="submission" date="2023-05" db="EMBL/GenBank/DDBJ databases">
        <title>Nepenthes gracilis genome sequencing.</title>
        <authorList>
            <person name="Fukushima K."/>
        </authorList>
    </citation>
    <scope>NUCLEOTIDE SEQUENCE</scope>
    <source>
        <strain evidence="1">SING2019-196</strain>
    </source>
</reference>
<evidence type="ECO:0000313" key="1">
    <source>
        <dbReference type="EMBL" id="GMH14961.1"/>
    </source>
</evidence>
<protein>
    <submittedName>
        <fullName evidence="1">Uncharacterized protein</fullName>
    </submittedName>
</protein>
<organism evidence="1 2">
    <name type="scientific">Nepenthes gracilis</name>
    <name type="common">Slender pitcher plant</name>
    <dbReference type="NCBI Taxonomy" id="150966"/>
    <lineage>
        <taxon>Eukaryota</taxon>
        <taxon>Viridiplantae</taxon>
        <taxon>Streptophyta</taxon>
        <taxon>Embryophyta</taxon>
        <taxon>Tracheophyta</taxon>
        <taxon>Spermatophyta</taxon>
        <taxon>Magnoliopsida</taxon>
        <taxon>eudicotyledons</taxon>
        <taxon>Gunneridae</taxon>
        <taxon>Pentapetalae</taxon>
        <taxon>Caryophyllales</taxon>
        <taxon>Nepenthaceae</taxon>
        <taxon>Nepenthes</taxon>
    </lineage>
</organism>
<dbReference type="AlphaFoldDB" id="A0AAD3SRB5"/>
<sequence length="93" mass="10660">MLTLAFRGLRPVSQVYEEPRQSIPPLDPLCISTVYRLERFHAKKREKEEQKRGGPWLPLSQSEGTLFCHLFCDYLLSLAASGILAIERICEDP</sequence>
<name>A0AAD3SRB5_NEPGR</name>
<evidence type="ECO:0000313" key="2">
    <source>
        <dbReference type="Proteomes" id="UP001279734"/>
    </source>
</evidence>
<comment type="caution">
    <text evidence="1">The sequence shown here is derived from an EMBL/GenBank/DDBJ whole genome shotgun (WGS) entry which is preliminary data.</text>
</comment>
<proteinExistence type="predicted"/>